<dbReference type="PANTHER" id="PTHR22789">
    <property type="entry name" value="FUCULOSE PHOSPHATE ALDOLASE"/>
    <property type="match status" value="1"/>
</dbReference>
<feature type="domain" description="Class II aldolase/adducin N-terminal" evidence="3">
    <location>
        <begin position="19"/>
        <end position="193"/>
    </location>
</feature>
<dbReference type="SUPFAM" id="SSF53639">
    <property type="entry name" value="AraD/HMP-PK domain-like"/>
    <property type="match status" value="1"/>
</dbReference>
<evidence type="ECO:0000256" key="2">
    <source>
        <dbReference type="ARBA" id="ARBA00023239"/>
    </source>
</evidence>
<dbReference type="EMBL" id="JBEWZI010000002">
    <property type="protein sequence ID" value="MET7013190.1"/>
    <property type="molecule type" value="Genomic_DNA"/>
</dbReference>
<proteinExistence type="predicted"/>
<dbReference type="Pfam" id="PF00596">
    <property type="entry name" value="Aldolase_II"/>
    <property type="match status" value="1"/>
</dbReference>
<dbReference type="SMART" id="SM01007">
    <property type="entry name" value="Aldolase_II"/>
    <property type="match status" value="1"/>
</dbReference>
<dbReference type="Proteomes" id="UP001549691">
    <property type="component" value="Unassembled WGS sequence"/>
</dbReference>
<dbReference type="RefSeq" id="WP_354599643.1">
    <property type="nucleotide sequence ID" value="NZ_JBEWZI010000002.1"/>
</dbReference>
<keyword evidence="5" id="KW-1185">Reference proteome</keyword>
<dbReference type="PANTHER" id="PTHR22789:SF0">
    <property type="entry name" value="3-OXO-TETRONATE 4-PHOSPHATE DECARBOXYLASE-RELATED"/>
    <property type="match status" value="1"/>
</dbReference>
<accession>A0ABV2TH02</accession>
<keyword evidence="2" id="KW-0456">Lyase</keyword>
<evidence type="ECO:0000313" key="5">
    <source>
        <dbReference type="Proteomes" id="UP001549691"/>
    </source>
</evidence>
<reference evidence="4 5" key="1">
    <citation type="submission" date="2024-07" db="EMBL/GenBank/DDBJ databases">
        <title>Uliginosibacterium flavum JJ3220;KACC:17644.</title>
        <authorList>
            <person name="Kim M.K."/>
        </authorList>
    </citation>
    <scope>NUCLEOTIDE SEQUENCE [LARGE SCALE GENOMIC DNA]</scope>
    <source>
        <strain evidence="4 5">KACC:17644</strain>
    </source>
</reference>
<dbReference type="Gene3D" id="3.40.225.10">
    <property type="entry name" value="Class II aldolase/adducin N-terminal domain"/>
    <property type="match status" value="1"/>
</dbReference>
<dbReference type="InterPro" id="IPR050197">
    <property type="entry name" value="Aldolase_class_II_sugar_metab"/>
</dbReference>
<keyword evidence="1" id="KW-0479">Metal-binding</keyword>
<evidence type="ECO:0000259" key="3">
    <source>
        <dbReference type="SMART" id="SM01007"/>
    </source>
</evidence>
<evidence type="ECO:0000256" key="1">
    <source>
        <dbReference type="ARBA" id="ARBA00022723"/>
    </source>
</evidence>
<protein>
    <submittedName>
        <fullName evidence="4">Class II aldolase/adducin family protein</fullName>
    </submittedName>
</protein>
<dbReference type="InterPro" id="IPR036409">
    <property type="entry name" value="Aldolase_II/adducin_N_sf"/>
</dbReference>
<sequence length="224" mass="24205">MIGFPHQSGPTHTERDARVALLRVFREMSKRGLNAGTAGNASLRCGEGFLITPSGIPAEELDESDLVWLDFKGGCRGERKPSSEWRLHHDILAARPEVGSVMHAHSSSATALACHGLTIPAFHYMVLRFGGPDVRCAAYATYGTQALSDAVLQALQGRTACLMANHGMLVLGEDAPKAIAAAVEFETLCEHYWRAKLLGEPHLLTPAQLAEVEAQFAGYGQQQQ</sequence>
<dbReference type="InterPro" id="IPR001303">
    <property type="entry name" value="Aldolase_II/adducin_N"/>
</dbReference>
<comment type="caution">
    <text evidence="4">The sequence shown here is derived from an EMBL/GenBank/DDBJ whole genome shotgun (WGS) entry which is preliminary data.</text>
</comment>
<evidence type="ECO:0000313" key="4">
    <source>
        <dbReference type="EMBL" id="MET7013190.1"/>
    </source>
</evidence>
<organism evidence="4 5">
    <name type="scientific">Uliginosibacterium flavum</name>
    <dbReference type="NCBI Taxonomy" id="1396831"/>
    <lineage>
        <taxon>Bacteria</taxon>
        <taxon>Pseudomonadati</taxon>
        <taxon>Pseudomonadota</taxon>
        <taxon>Betaproteobacteria</taxon>
        <taxon>Rhodocyclales</taxon>
        <taxon>Zoogloeaceae</taxon>
        <taxon>Uliginosibacterium</taxon>
    </lineage>
</organism>
<gene>
    <name evidence="4" type="ORF">ABXR19_03245</name>
</gene>
<name>A0ABV2TH02_9RHOO</name>